<protein>
    <submittedName>
        <fullName evidence="4">P-loop containing nucleoside triphosphate hydrolase protein</fullName>
    </submittedName>
</protein>
<dbReference type="SMART" id="SM00382">
    <property type="entry name" value="AAA"/>
    <property type="match status" value="1"/>
</dbReference>
<dbReference type="GO" id="GO:0016887">
    <property type="term" value="F:ATP hydrolysis activity"/>
    <property type="evidence" value="ECO:0007669"/>
    <property type="project" value="InterPro"/>
</dbReference>
<name>A0AAD4GJ32_BOLED</name>
<reference evidence="4" key="1">
    <citation type="submission" date="2019-10" db="EMBL/GenBank/DDBJ databases">
        <authorList>
            <consortium name="DOE Joint Genome Institute"/>
            <person name="Kuo A."/>
            <person name="Miyauchi S."/>
            <person name="Kiss E."/>
            <person name="Drula E."/>
            <person name="Kohler A."/>
            <person name="Sanchez-Garcia M."/>
            <person name="Andreopoulos B."/>
            <person name="Barry K.W."/>
            <person name="Bonito G."/>
            <person name="Buee M."/>
            <person name="Carver A."/>
            <person name="Chen C."/>
            <person name="Cichocki N."/>
            <person name="Clum A."/>
            <person name="Culley D."/>
            <person name="Crous P.W."/>
            <person name="Fauchery L."/>
            <person name="Girlanda M."/>
            <person name="Hayes R."/>
            <person name="Keri Z."/>
            <person name="LaButti K."/>
            <person name="Lipzen A."/>
            <person name="Lombard V."/>
            <person name="Magnuson J."/>
            <person name="Maillard F."/>
            <person name="Morin E."/>
            <person name="Murat C."/>
            <person name="Nolan M."/>
            <person name="Ohm R."/>
            <person name="Pangilinan J."/>
            <person name="Pereira M."/>
            <person name="Perotto S."/>
            <person name="Peter M."/>
            <person name="Riley R."/>
            <person name="Sitrit Y."/>
            <person name="Stielow B."/>
            <person name="Szollosi G."/>
            <person name="Zifcakova L."/>
            <person name="Stursova M."/>
            <person name="Spatafora J.W."/>
            <person name="Tedersoo L."/>
            <person name="Vaario L.-M."/>
            <person name="Yamada A."/>
            <person name="Yan M."/>
            <person name="Wang P."/>
            <person name="Xu J."/>
            <person name="Bruns T."/>
            <person name="Baldrian P."/>
            <person name="Vilgalys R."/>
            <person name="Henrissat B."/>
            <person name="Grigoriev I.V."/>
            <person name="Hibbett D."/>
            <person name="Nagy L.G."/>
            <person name="Martin F.M."/>
        </authorList>
    </citation>
    <scope>NUCLEOTIDE SEQUENCE</scope>
    <source>
        <strain evidence="4">BED1</strain>
    </source>
</reference>
<evidence type="ECO:0000259" key="3">
    <source>
        <dbReference type="PROSITE" id="PS50893"/>
    </source>
</evidence>
<dbReference type="Pfam" id="PF00005">
    <property type="entry name" value="ABC_tran"/>
    <property type="match status" value="1"/>
</dbReference>
<dbReference type="Proteomes" id="UP001194468">
    <property type="component" value="Unassembled WGS sequence"/>
</dbReference>
<evidence type="ECO:0000256" key="1">
    <source>
        <dbReference type="ARBA" id="ARBA00022741"/>
    </source>
</evidence>
<keyword evidence="5" id="KW-1185">Reference proteome</keyword>
<accession>A0AAD4GJ32</accession>
<dbReference type="GO" id="GO:0005524">
    <property type="term" value="F:ATP binding"/>
    <property type="evidence" value="ECO:0007669"/>
    <property type="project" value="UniProtKB-KW"/>
</dbReference>
<dbReference type="PROSITE" id="PS50893">
    <property type="entry name" value="ABC_TRANSPORTER_2"/>
    <property type="match status" value="1"/>
</dbReference>
<dbReference type="PANTHER" id="PTHR43394">
    <property type="entry name" value="ATP-DEPENDENT PERMEASE MDL1, MITOCHONDRIAL"/>
    <property type="match status" value="1"/>
</dbReference>
<dbReference type="PANTHER" id="PTHR43394:SF1">
    <property type="entry name" value="ATP-BINDING CASSETTE SUB-FAMILY B MEMBER 10, MITOCHONDRIAL"/>
    <property type="match status" value="1"/>
</dbReference>
<proteinExistence type="predicted"/>
<evidence type="ECO:0000313" key="5">
    <source>
        <dbReference type="Proteomes" id="UP001194468"/>
    </source>
</evidence>
<organism evidence="4 5">
    <name type="scientific">Boletus edulis BED1</name>
    <dbReference type="NCBI Taxonomy" id="1328754"/>
    <lineage>
        <taxon>Eukaryota</taxon>
        <taxon>Fungi</taxon>
        <taxon>Dikarya</taxon>
        <taxon>Basidiomycota</taxon>
        <taxon>Agaricomycotina</taxon>
        <taxon>Agaricomycetes</taxon>
        <taxon>Agaricomycetidae</taxon>
        <taxon>Boletales</taxon>
        <taxon>Boletineae</taxon>
        <taxon>Boletaceae</taxon>
        <taxon>Boletoideae</taxon>
        <taxon>Boletus</taxon>
    </lineage>
</organism>
<evidence type="ECO:0000256" key="2">
    <source>
        <dbReference type="ARBA" id="ARBA00022840"/>
    </source>
</evidence>
<evidence type="ECO:0000313" key="4">
    <source>
        <dbReference type="EMBL" id="KAF8447161.1"/>
    </source>
</evidence>
<gene>
    <name evidence="4" type="ORF">L210DRAFT_3609707</name>
</gene>
<dbReference type="InterPro" id="IPR039421">
    <property type="entry name" value="Type_1_exporter"/>
</dbReference>
<dbReference type="SUPFAM" id="SSF52540">
    <property type="entry name" value="P-loop containing nucleoside triphosphate hydrolases"/>
    <property type="match status" value="1"/>
</dbReference>
<feature type="domain" description="ABC transporter" evidence="3">
    <location>
        <begin position="391"/>
        <end position="655"/>
    </location>
</feature>
<dbReference type="InterPro" id="IPR027417">
    <property type="entry name" value="P-loop_NTPase"/>
</dbReference>
<keyword evidence="2" id="KW-0067">ATP-binding</keyword>
<dbReference type="AlphaFoldDB" id="A0AAD4GJ32"/>
<reference evidence="4" key="2">
    <citation type="journal article" date="2020" name="Nat. Commun.">
        <title>Large-scale genome sequencing of mycorrhizal fungi provides insights into the early evolution of symbiotic traits.</title>
        <authorList>
            <person name="Miyauchi S."/>
            <person name="Kiss E."/>
            <person name="Kuo A."/>
            <person name="Drula E."/>
            <person name="Kohler A."/>
            <person name="Sanchez-Garcia M."/>
            <person name="Morin E."/>
            <person name="Andreopoulos B."/>
            <person name="Barry K.W."/>
            <person name="Bonito G."/>
            <person name="Buee M."/>
            <person name="Carver A."/>
            <person name="Chen C."/>
            <person name="Cichocki N."/>
            <person name="Clum A."/>
            <person name="Culley D."/>
            <person name="Crous P.W."/>
            <person name="Fauchery L."/>
            <person name="Girlanda M."/>
            <person name="Hayes R.D."/>
            <person name="Keri Z."/>
            <person name="LaButti K."/>
            <person name="Lipzen A."/>
            <person name="Lombard V."/>
            <person name="Magnuson J."/>
            <person name="Maillard F."/>
            <person name="Murat C."/>
            <person name="Nolan M."/>
            <person name="Ohm R.A."/>
            <person name="Pangilinan J."/>
            <person name="Pereira M.F."/>
            <person name="Perotto S."/>
            <person name="Peter M."/>
            <person name="Pfister S."/>
            <person name="Riley R."/>
            <person name="Sitrit Y."/>
            <person name="Stielow J.B."/>
            <person name="Szollosi G."/>
            <person name="Zifcakova L."/>
            <person name="Stursova M."/>
            <person name="Spatafora J.W."/>
            <person name="Tedersoo L."/>
            <person name="Vaario L.M."/>
            <person name="Yamada A."/>
            <person name="Yan M."/>
            <person name="Wang P."/>
            <person name="Xu J."/>
            <person name="Bruns T."/>
            <person name="Baldrian P."/>
            <person name="Vilgalys R."/>
            <person name="Dunand C."/>
            <person name="Henrissat B."/>
            <person name="Grigoriev I.V."/>
            <person name="Hibbett D."/>
            <person name="Nagy L.G."/>
            <person name="Martin F.M."/>
        </authorList>
    </citation>
    <scope>NUCLEOTIDE SEQUENCE</scope>
    <source>
        <strain evidence="4">BED1</strain>
    </source>
</reference>
<keyword evidence="1" id="KW-0547">Nucleotide-binding</keyword>
<sequence>MNVPPGKASRGRFRYRRYGVYDLTYEDAASSSFTSRIYPLLDDLWAICKEIPYVRRQLVDSIKLAPAELMAYMVTTIWDGIYPAINLYWLAVLFDRLESGFRHGALSPDAYWSLALSWIFCAMVDVAAGRTRERSLEVLISRFRVHFIPQLIRDLFTVFPVEGRFESEFPGGAFLTQLGHLMQFTLGLISQVFVLLHAISLKQSPEREVLLCFCVARGFVRWLVPLNGIGCSAYIYWSNNCHFLKMKALFGLAFLTGYRADLVLDGIASSIETEYNKSAEQLGDVEVLGPTPWRTGLLREWYWDLLMEITLEHPVVIYALILSTHLSPSSIASMALLQQATRSISLNIGQYTSPDTPSLLGVCSQARRLYDAVNYQSTMPQGTEPFPRPIDKQVSLQYPGSDHHALCDVSFDILPGELVLVVGTNGSGKSSMLKLLARLFDPIAGEILIDDLPLLRAAMAFQSQSAVVYPVSVRENIALGLPPAFSIEQASSSETSFAHVEAAARAGGCSAWISRLSGGYDTQLQPSFDIHHGWLDGMYGYPSDALKEELARHKGHPVSISGAARTFMRINHCTPRLVVVDEATSRIDPVAERNILSAFRNARAGKTIVVVTHRFHQLAHEADRILCMKDGSVVENGTHAELVHANGPYAALYHAQVE</sequence>
<comment type="caution">
    <text evidence="4">The sequence shown here is derived from an EMBL/GenBank/DDBJ whole genome shotgun (WGS) entry which is preliminary data.</text>
</comment>
<dbReference type="GO" id="GO:0015421">
    <property type="term" value="F:ABC-type oligopeptide transporter activity"/>
    <property type="evidence" value="ECO:0007669"/>
    <property type="project" value="TreeGrafter"/>
</dbReference>
<dbReference type="InterPro" id="IPR003439">
    <property type="entry name" value="ABC_transporter-like_ATP-bd"/>
</dbReference>
<keyword evidence="4" id="KW-0378">Hydrolase</keyword>
<dbReference type="InterPro" id="IPR003593">
    <property type="entry name" value="AAA+_ATPase"/>
</dbReference>
<dbReference type="EMBL" id="WHUW01000004">
    <property type="protein sequence ID" value="KAF8447161.1"/>
    <property type="molecule type" value="Genomic_DNA"/>
</dbReference>
<dbReference type="Gene3D" id="3.40.50.300">
    <property type="entry name" value="P-loop containing nucleotide triphosphate hydrolases"/>
    <property type="match status" value="1"/>
</dbReference>